<evidence type="ECO:0000256" key="4">
    <source>
        <dbReference type="ARBA" id="ARBA00022771"/>
    </source>
</evidence>
<name>A0A834RB75_SARSC</name>
<sequence length="1695" mass="187697">MTELLDEFECRKSSLDDDNHIHTVKENIERRLNQSNCENLSGPILDENIFNQYDSVNESSLSSLIPQYNDLIILPSSTSSEDIDVFQSNSTKTNAEEMINSTDGISLNDIEKSGIGMNPNVVKKTIENVQNHQHQFKLLIDSSSLELSESIQSSAKKSLTVYHPLSHHLHHHYISMSRQQQQKNLNVESTNHLNALQKPHSPLPQDLAQSSSSSSSTSSLSLTLINNGKLQNLIDDVGNGCSEDNYVIADHRNRSLDQYQQMNSYRANDGFPNEDQKNSMNLDDKLPQSDSSLSILESFENPMNDERLYLELNDTNNNPLLISNDDENDNENDSVKQTQESKKLSFAIATVGEFISNEMARKSTDLDEDHVNDNANCSRYAIENPPVSNPSVVVVRLEADDDNEVTHNKIETIDDDGTIDENIPRYNITQSQATEIVVASTSDTLTTTTLLSSPSQVIPRIAATPVVPIENIQDKSYTSSSSSNTNPSSDNHQFMASEIQHSFIDGNDNLDSSSSKNILSQREPYHLNDCQQDISLVDQSYHHCSTMDVSVTAVEPSSSLAVSEDSSLPSSLNEDRVDSIDNMIKASFECYSKGDFTQQRNLDQSIQQDQNQEHQISFSNSFIENNNYCFTNQSDYHQNAHEHRLPEPNHSTELMHQHHTSFVPETIDDHLDPPCESQDQPHYHHLLSQQQQQHQNAFIERVDDQIPLNLGEPHDRQQHYLQDTNSSDGEINGNSNIENLDCNINDGGVATSHSKIDSLLDTSNIEERNQLISQSSTSHQIKEDIGFRPSQSNYLNVEGNRSITIDSNDTNHYSDQDSTTTENSYHTLQSKHYCVDSPKIPSSATTTSSSSARIPLTAAETAKIYHYITTLGGNPPTLSDVDEKNSKLSTPTTLRDQQSKFEFVIGNDSQSSSLPQYSEEMIKENQGPKFNLTNQSLHHQHQNLDLTSSSLPKSIGSSSKQHEQLLSMNSESLQSDERANSNPIAESFRSLPSRVSNEQSIAATMPKLVASNSNSTQPICMFIKSNPTPSITNSDTQTFDGLSNSHSLPMAFTTIASNNSNRLCLITNPPVTKNTLYPNGPKIPCSRTIRFPANQNAELSRLRNDFPRFFFASKSSTVEPVNRPVVNQVVQAMILPTNFTFNQQSLHYSNDLQTLNHLNPNPNCYPHLNTSHNLHFANSDHVEGVKTFSPNSVDIGQNCAPSQSLSHSSTSSDSNSENNGQTRAGSQTNELVTANSSQAALQGQFYSSNTNYSVIQLPLAQIQTTAIASGTSTATGGIFDGIQSQVIKRPTLAEKLPPKAFALHSVPDTGGIQSTAIATDNPTSMKLNSNPFQLIFNSSGPNNLSAGPILLGPIVQNHCLSENKKINRNSINVMTKSTLTVPIIVQQPDQQVDPKAMKANESSHVLIPAANLQQSQSKSLIASSFGFVSPTSSSKTMAAKTSNKSSTATSLTAKNLKRVVNTSKILHPPPLTSEDPSKPFKCGICNKNLASKNVYQLHLRSHSGEKPFVCELCNNRFSQKTSLTRHIRSHTGERPFPCQVCEKRFADKERIKIHMRIHTGEKPFSCHICAKKFSQKSTVKRHMSVHTGVKPFKCESCGKGFANRGNLTAHIKTHQPLSPTRAQNKVLSVLERTEKSHIDQNPNNKKNPDKDPIQPSAFTQSAPHEHHRESITLNLPDNCPEDKTASMSTSEATRT</sequence>
<reference evidence="13" key="3">
    <citation type="submission" date="2022-06" db="UniProtKB">
        <authorList>
            <consortium name="EnsemblMetazoa"/>
        </authorList>
    </citation>
    <scope>IDENTIFICATION</scope>
</reference>
<dbReference type="InterPro" id="IPR013087">
    <property type="entry name" value="Znf_C2H2_type"/>
</dbReference>
<comment type="similarity">
    <text evidence="1">Belongs to the krueppel C2H2-type zinc-finger protein family.</text>
</comment>
<keyword evidence="2" id="KW-0479">Metal-binding</keyword>
<feature type="region of interest" description="Disordered" evidence="10">
    <location>
        <begin position="1635"/>
        <end position="1695"/>
    </location>
</feature>
<dbReference type="PROSITE" id="PS00028">
    <property type="entry name" value="ZINC_FINGER_C2H2_1"/>
    <property type="match status" value="5"/>
</dbReference>
<accession>A0A834RB75</accession>
<dbReference type="FunFam" id="3.30.160.60:FF:002737">
    <property type="entry name" value="AGAP008430-PA"/>
    <property type="match status" value="1"/>
</dbReference>
<feature type="compositionally biased region" description="Low complexity" evidence="10">
    <location>
        <begin position="948"/>
        <end position="959"/>
    </location>
</feature>
<organism evidence="12">
    <name type="scientific">Sarcoptes scabiei</name>
    <name type="common">Itch mite</name>
    <name type="synonym">Acarus scabiei</name>
    <dbReference type="NCBI Taxonomy" id="52283"/>
    <lineage>
        <taxon>Eukaryota</taxon>
        <taxon>Metazoa</taxon>
        <taxon>Ecdysozoa</taxon>
        <taxon>Arthropoda</taxon>
        <taxon>Chelicerata</taxon>
        <taxon>Arachnida</taxon>
        <taxon>Acari</taxon>
        <taxon>Acariformes</taxon>
        <taxon>Sarcoptiformes</taxon>
        <taxon>Astigmata</taxon>
        <taxon>Psoroptidia</taxon>
        <taxon>Sarcoptoidea</taxon>
        <taxon>Sarcoptidae</taxon>
        <taxon>Sarcoptinae</taxon>
        <taxon>Sarcoptes</taxon>
    </lineage>
</organism>
<dbReference type="FunFam" id="3.30.160.60:FF:001290">
    <property type="entry name" value="Zinc finger 45-like"/>
    <property type="match status" value="1"/>
</dbReference>
<protein>
    <submittedName>
        <fullName evidence="12">Gastrula zinc finger protein XlCGF57.1</fullName>
    </submittedName>
</protein>
<keyword evidence="8" id="KW-0804">Transcription</keyword>
<keyword evidence="6" id="KW-0805">Transcription regulation</keyword>
<keyword evidence="5" id="KW-0862">Zinc</keyword>
<dbReference type="GO" id="GO:0000981">
    <property type="term" value="F:DNA-binding transcription factor activity, RNA polymerase II-specific"/>
    <property type="evidence" value="ECO:0007669"/>
    <property type="project" value="TreeGrafter"/>
</dbReference>
<dbReference type="GO" id="GO:0000978">
    <property type="term" value="F:RNA polymerase II cis-regulatory region sequence-specific DNA binding"/>
    <property type="evidence" value="ECO:0007669"/>
    <property type="project" value="TreeGrafter"/>
</dbReference>
<feature type="region of interest" description="Disordered" evidence="10">
    <location>
        <begin position="195"/>
        <end position="219"/>
    </location>
</feature>
<evidence type="ECO:0000256" key="6">
    <source>
        <dbReference type="ARBA" id="ARBA00023015"/>
    </source>
</evidence>
<feature type="compositionally biased region" description="Low complexity" evidence="10">
    <location>
        <begin position="476"/>
        <end position="489"/>
    </location>
</feature>
<keyword evidence="7" id="KW-0238">DNA-binding</keyword>
<feature type="region of interest" description="Disordered" evidence="10">
    <location>
        <begin position="874"/>
        <end position="893"/>
    </location>
</feature>
<feature type="region of interest" description="Disordered" evidence="10">
    <location>
        <begin position="319"/>
        <end position="341"/>
    </location>
</feature>
<evidence type="ECO:0000313" key="14">
    <source>
        <dbReference type="Proteomes" id="UP000070412"/>
    </source>
</evidence>
<dbReference type="Gene3D" id="3.30.160.60">
    <property type="entry name" value="Classic Zinc Finger"/>
    <property type="match status" value="5"/>
</dbReference>
<dbReference type="Pfam" id="PF00096">
    <property type="entry name" value="zf-C2H2"/>
    <property type="match status" value="4"/>
</dbReference>
<evidence type="ECO:0000256" key="1">
    <source>
        <dbReference type="ARBA" id="ARBA00006991"/>
    </source>
</evidence>
<feature type="region of interest" description="Disordered" evidence="10">
    <location>
        <begin position="947"/>
        <end position="995"/>
    </location>
</feature>
<proteinExistence type="inferred from homology"/>
<keyword evidence="4 9" id="KW-0863">Zinc-finger</keyword>
<dbReference type="GO" id="GO:0008270">
    <property type="term" value="F:zinc ion binding"/>
    <property type="evidence" value="ECO:0007669"/>
    <property type="project" value="UniProtKB-KW"/>
</dbReference>
<dbReference type="OrthoDB" id="6436585at2759"/>
<feature type="domain" description="C2H2-type" evidence="11">
    <location>
        <begin position="1480"/>
        <end position="1507"/>
    </location>
</feature>
<evidence type="ECO:0000256" key="9">
    <source>
        <dbReference type="PROSITE-ProRule" id="PRU00042"/>
    </source>
</evidence>
<feature type="domain" description="C2H2-type" evidence="11">
    <location>
        <begin position="1564"/>
        <end position="1591"/>
    </location>
</feature>
<dbReference type="FunFam" id="3.30.160.60:FF:000557">
    <property type="entry name" value="zinc finger and SCAN domain-containing protein 29"/>
    <property type="match status" value="1"/>
</dbReference>
<dbReference type="SUPFAM" id="SSF57667">
    <property type="entry name" value="beta-beta-alpha zinc fingers"/>
    <property type="match status" value="3"/>
</dbReference>
<dbReference type="EMBL" id="WVUK01000054">
    <property type="protein sequence ID" value="KAF7494184.1"/>
    <property type="molecule type" value="Genomic_DNA"/>
</dbReference>
<dbReference type="Pfam" id="PF12874">
    <property type="entry name" value="zf-met"/>
    <property type="match status" value="1"/>
</dbReference>
<dbReference type="InterPro" id="IPR050329">
    <property type="entry name" value="GLI_C2H2-zinc-finger"/>
</dbReference>
<evidence type="ECO:0000256" key="5">
    <source>
        <dbReference type="ARBA" id="ARBA00022833"/>
    </source>
</evidence>
<feature type="compositionally biased region" description="Low complexity" evidence="10">
    <location>
        <begin position="1202"/>
        <end position="1216"/>
    </location>
</feature>
<dbReference type="PANTHER" id="PTHR19818:SF139">
    <property type="entry name" value="PAIR-RULE PROTEIN ODD-PAIRED"/>
    <property type="match status" value="1"/>
</dbReference>
<dbReference type="PANTHER" id="PTHR19818">
    <property type="entry name" value="ZINC FINGER PROTEIN ZIC AND GLI"/>
    <property type="match status" value="1"/>
</dbReference>
<reference evidence="14" key="1">
    <citation type="journal article" date="2020" name="PLoS Negl. Trop. Dis.">
        <title>High-quality nuclear genome for Sarcoptes scabiei-A critical resource for a neglected parasite.</title>
        <authorList>
            <person name="Korhonen P.K."/>
            <person name="Gasser R.B."/>
            <person name="Ma G."/>
            <person name="Wang T."/>
            <person name="Stroehlein A.J."/>
            <person name="Young N.D."/>
            <person name="Ang C.S."/>
            <person name="Fernando D.D."/>
            <person name="Lu H.C."/>
            <person name="Taylor S."/>
            <person name="Reynolds S.L."/>
            <person name="Mofiz E."/>
            <person name="Najaraj S.H."/>
            <person name="Gowda H."/>
            <person name="Madugundu A."/>
            <person name="Renuse S."/>
            <person name="Holt D."/>
            <person name="Pandey A."/>
            <person name="Papenfuss A.T."/>
            <person name="Fischer K."/>
        </authorList>
    </citation>
    <scope>NUCLEOTIDE SEQUENCE [LARGE SCALE GENOMIC DNA]</scope>
</reference>
<evidence type="ECO:0000256" key="8">
    <source>
        <dbReference type="ARBA" id="ARBA00023163"/>
    </source>
</evidence>
<gene>
    <name evidence="12" type="ORF">SSS_8958</name>
</gene>
<dbReference type="SMART" id="SM00355">
    <property type="entry name" value="ZnF_C2H2"/>
    <property type="match status" value="5"/>
</dbReference>
<feature type="compositionally biased region" description="Polar residues" evidence="10">
    <location>
        <begin position="1685"/>
        <end position="1695"/>
    </location>
</feature>
<feature type="region of interest" description="Disordered" evidence="10">
    <location>
        <begin position="804"/>
        <end position="824"/>
    </location>
</feature>
<feature type="compositionally biased region" description="Low complexity" evidence="10">
    <location>
        <begin position="210"/>
        <end position="219"/>
    </location>
</feature>
<feature type="domain" description="C2H2-type" evidence="11">
    <location>
        <begin position="1536"/>
        <end position="1563"/>
    </location>
</feature>
<dbReference type="InterPro" id="IPR036236">
    <property type="entry name" value="Znf_C2H2_sf"/>
</dbReference>
<evidence type="ECO:0000259" key="11">
    <source>
        <dbReference type="PROSITE" id="PS50157"/>
    </source>
</evidence>
<feature type="compositionally biased region" description="Polar residues" evidence="10">
    <location>
        <begin position="964"/>
        <end position="973"/>
    </location>
</feature>
<evidence type="ECO:0000256" key="7">
    <source>
        <dbReference type="ARBA" id="ARBA00023125"/>
    </source>
</evidence>
<evidence type="ECO:0000313" key="13">
    <source>
        <dbReference type="EnsemblMetazoa" id="KAF7494184.1"/>
    </source>
</evidence>
<dbReference type="GO" id="GO:0045944">
    <property type="term" value="P:positive regulation of transcription by RNA polymerase II"/>
    <property type="evidence" value="ECO:0007669"/>
    <property type="project" value="UniProtKB-ARBA"/>
</dbReference>
<evidence type="ECO:0000256" key="3">
    <source>
        <dbReference type="ARBA" id="ARBA00022737"/>
    </source>
</evidence>
<feature type="region of interest" description="Disordered" evidence="10">
    <location>
        <begin position="473"/>
        <end position="492"/>
    </location>
</feature>
<dbReference type="GO" id="GO:0005634">
    <property type="term" value="C:nucleus"/>
    <property type="evidence" value="ECO:0007669"/>
    <property type="project" value="UniProtKB-ARBA"/>
</dbReference>
<dbReference type="EnsemblMetazoa" id="SSS_8958s_mrna">
    <property type="protein sequence ID" value="KAF7494184.1"/>
    <property type="gene ID" value="SSS_8958"/>
</dbReference>
<feature type="region of interest" description="Disordered" evidence="10">
    <location>
        <begin position="1196"/>
        <end position="1234"/>
    </location>
</feature>
<evidence type="ECO:0000256" key="2">
    <source>
        <dbReference type="ARBA" id="ARBA00022723"/>
    </source>
</evidence>
<reference evidence="12" key="2">
    <citation type="submission" date="2020-01" db="EMBL/GenBank/DDBJ databases">
        <authorList>
            <person name="Korhonen P.K.K."/>
            <person name="Guangxu M.G."/>
            <person name="Wang T.W."/>
            <person name="Stroehlein A.J.S."/>
            <person name="Young N.D."/>
            <person name="Ang C.-S.A."/>
            <person name="Fernando D.W.F."/>
            <person name="Lu H.L."/>
            <person name="Taylor S.T."/>
            <person name="Ehtesham M.E.M."/>
            <person name="Najaraj S.H.N."/>
            <person name="Harsha G.H.G."/>
            <person name="Madugundu A.M."/>
            <person name="Renuse S.R."/>
            <person name="Holt D.H."/>
            <person name="Pandey A.P."/>
            <person name="Papenfuss A.P."/>
            <person name="Gasser R.B.G."/>
            <person name="Fischer K.F."/>
        </authorList>
    </citation>
    <scope>NUCLEOTIDE SEQUENCE</scope>
    <source>
        <strain evidence="12">SSS_KF_BRIS2020</strain>
    </source>
</reference>
<evidence type="ECO:0000313" key="12">
    <source>
        <dbReference type="EMBL" id="KAF7494184.1"/>
    </source>
</evidence>
<evidence type="ECO:0000256" key="10">
    <source>
        <dbReference type="SAM" id="MobiDB-lite"/>
    </source>
</evidence>
<feature type="domain" description="C2H2-type" evidence="11">
    <location>
        <begin position="1508"/>
        <end position="1535"/>
    </location>
</feature>
<keyword evidence="14" id="KW-1185">Reference proteome</keyword>
<keyword evidence="3" id="KW-0677">Repeat</keyword>
<dbReference type="FunFam" id="3.30.160.60:FF:002343">
    <property type="entry name" value="Zinc finger protein 33A"/>
    <property type="match status" value="1"/>
</dbReference>
<feature type="domain" description="C2H2-type" evidence="11">
    <location>
        <begin position="1592"/>
        <end position="1619"/>
    </location>
</feature>
<feature type="compositionally biased region" description="Polar residues" evidence="10">
    <location>
        <begin position="1217"/>
        <end position="1234"/>
    </location>
</feature>
<dbReference type="PROSITE" id="PS50157">
    <property type="entry name" value="ZINC_FINGER_C2H2_2"/>
    <property type="match status" value="5"/>
</dbReference>
<dbReference type="Proteomes" id="UP000070412">
    <property type="component" value="Unassembled WGS sequence"/>
</dbReference>